<accession>D5MGZ3</accession>
<evidence type="ECO:0000313" key="2">
    <source>
        <dbReference type="Proteomes" id="UP000006898"/>
    </source>
</evidence>
<dbReference type="KEGG" id="mox:DAMO_1974"/>
<evidence type="ECO:0008006" key="3">
    <source>
        <dbReference type="Google" id="ProtNLM"/>
    </source>
</evidence>
<proteinExistence type="predicted"/>
<dbReference type="eggNOG" id="COG5340">
    <property type="taxonomic scope" value="Bacteria"/>
</dbReference>
<sequence>MMGRRDPQEARRRLYEYAVAQGGYFTAAQARIAGYPKQLQYYHVRRGNWVREDRGIFRLWEWPRSSHEDLIRWTLWSRGAAVVSHQSAMAVHEISDLMPAKIHLTVPPEFRKTPSPAMVLHRDRLAPHEIEQRDGFRVTTPLRTLIDAARVDVDPERLSAAVRDAVLKGLVADRHIEAAIDTLQGAAAERLYQALTLARKAA</sequence>
<evidence type="ECO:0000313" key="1">
    <source>
        <dbReference type="EMBL" id="CBE69024.1"/>
    </source>
</evidence>
<organism evidence="1 2">
    <name type="scientific">Methylomirabilis oxygeniifera</name>
    <dbReference type="NCBI Taxonomy" id="671143"/>
    <lineage>
        <taxon>Bacteria</taxon>
        <taxon>Candidatus Methylomirabilota</taxon>
        <taxon>Candidatus Methylomirabilia</taxon>
        <taxon>Candidatus Methylomirabilales</taxon>
        <taxon>Candidatus Methylomirabilaceae</taxon>
        <taxon>Candidatus Methylomirabilis</taxon>
    </lineage>
</organism>
<name>D5MGZ3_METO1</name>
<dbReference type="HOGENOM" id="CLU_119019_0_0_0"/>
<reference evidence="1 2" key="1">
    <citation type="journal article" date="2010" name="Nature">
        <title>Nitrite-driven anaerobic methane oxidation by oxygenic bacteria.</title>
        <authorList>
            <person name="Ettwig K.F."/>
            <person name="Butler M.K."/>
            <person name="Le Paslier D."/>
            <person name="Pelletier E."/>
            <person name="Mangenot S."/>
            <person name="Kuypers M.M.M."/>
            <person name="Schreiber F."/>
            <person name="Dutilh B.E."/>
            <person name="Zedelius J."/>
            <person name="de Beer D."/>
            <person name="Gloerich J."/>
            <person name="Wessels H.J.C.T."/>
            <person name="van Allen T."/>
            <person name="Luesken F."/>
            <person name="Wu M."/>
            <person name="van de Pas-Schoonen K.T."/>
            <person name="Op den Camp H.J.M."/>
            <person name="Janssen-Megens E.M."/>
            <person name="Francoijs K-J."/>
            <person name="Stunnenberg H."/>
            <person name="Weissenbach J."/>
            <person name="Jetten M.S.M."/>
            <person name="Strous M."/>
        </authorList>
    </citation>
    <scope>NUCLEOTIDE SEQUENCE [LARGE SCALE GENOMIC DNA]</scope>
</reference>
<dbReference type="Proteomes" id="UP000006898">
    <property type="component" value="Chromosome"/>
</dbReference>
<dbReference type="STRING" id="671143.DAMO_1974"/>
<dbReference type="EMBL" id="FP565575">
    <property type="protein sequence ID" value="CBE69024.1"/>
    <property type="molecule type" value="Genomic_DNA"/>
</dbReference>
<protein>
    <recommendedName>
        <fullName evidence="3">AbiEi antitoxin C-terminal domain-containing protein</fullName>
    </recommendedName>
</protein>
<dbReference type="AlphaFoldDB" id="D5MGZ3"/>
<gene>
    <name evidence="1" type="ORF">DAMO_1974</name>
</gene>